<dbReference type="Gene3D" id="1.10.8.10">
    <property type="entry name" value="DNA helicase RuvA subunit, C-terminal domain"/>
    <property type="match status" value="1"/>
</dbReference>
<keyword evidence="2 5" id="KW-0808">Transferase</keyword>
<dbReference type="HAMAP" id="MF_02126">
    <property type="entry name" value="RF_methyltr_PrmC"/>
    <property type="match status" value="1"/>
</dbReference>
<proteinExistence type="inferred from homology"/>
<dbReference type="InterPro" id="IPR040758">
    <property type="entry name" value="PrmC_N"/>
</dbReference>
<evidence type="ECO:0000256" key="5">
    <source>
        <dbReference type="HAMAP-Rule" id="MF_02126"/>
    </source>
</evidence>
<dbReference type="RefSeq" id="WP_178366057.1">
    <property type="nucleotide sequence ID" value="NZ_JACADJ010000014.1"/>
</dbReference>
<evidence type="ECO:0000313" key="9">
    <source>
        <dbReference type="Proteomes" id="UP000553343"/>
    </source>
</evidence>
<feature type="domain" description="Methyltransferase small" evidence="6">
    <location>
        <begin position="111"/>
        <end position="198"/>
    </location>
</feature>
<dbReference type="PANTHER" id="PTHR18895">
    <property type="entry name" value="HEMK METHYLTRANSFERASE"/>
    <property type="match status" value="1"/>
</dbReference>
<dbReference type="GO" id="GO:0003676">
    <property type="term" value="F:nucleic acid binding"/>
    <property type="evidence" value="ECO:0007669"/>
    <property type="project" value="InterPro"/>
</dbReference>
<evidence type="ECO:0000259" key="6">
    <source>
        <dbReference type="Pfam" id="PF05175"/>
    </source>
</evidence>
<dbReference type="InterPro" id="IPR029063">
    <property type="entry name" value="SAM-dependent_MTases_sf"/>
</dbReference>
<dbReference type="PROSITE" id="PS00092">
    <property type="entry name" value="N6_MTASE"/>
    <property type="match status" value="1"/>
</dbReference>
<dbReference type="CDD" id="cd02440">
    <property type="entry name" value="AdoMet_MTases"/>
    <property type="match status" value="1"/>
</dbReference>
<dbReference type="InterPro" id="IPR004556">
    <property type="entry name" value="HemK-like"/>
</dbReference>
<dbReference type="SUPFAM" id="SSF53335">
    <property type="entry name" value="S-adenosyl-L-methionine-dependent methyltransferases"/>
    <property type="match status" value="1"/>
</dbReference>
<evidence type="ECO:0000259" key="7">
    <source>
        <dbReference type="Pfam" id="PF17827"/>
    </source>
</evidence>
<sequence length="288" mass="31993">MDVWSIKSILSWTDTYFSRHRIDSPRLTAEILLAQALGLRRLDLYLQHDRPLEKQELAAFKTLIRRRTAREPVAYITGRKGFFNEQFKVAPGVLIPRPDTETLVETAVEILSKIKQHGRQARVIELGVGSGAVIISIANACDGPLYFGNERSSVALTMACANVKAFARSPVSLFRGDWLAAIAPQPLFDLILSNPPYIPSADIESLAPEVRDHEPRLALDGGPDGLDAVRVILAQAGDRLLPCGRLILEIGFDQKPLIKSLAQKFSWVVELDFIKDLAGHHRLAVFKK</sequence>
<feature type="binding site" evidence="5">
    <location>
        <position position="194"/>
    </location>
    <ligand>
        <name>S-adenosyl-L-methionine</name>
        <dbReference type="ChEBI" id="CHEBI:59789"/>
    </ligand>
</feature>
<dbReference type="EC" id="2.1.1.297" evidence="5"/>
<protein>
    <recommendedName>
        <fullName evidence="5">Release factor glutamine methyltransferase</fullName>
        <shortName evidence="5">RF MTase</shortName>
        <ecNumber evidence="5">2.1.1.297</ecNumber>
    </recommendedName>
    <alternativeName>
        <fullName evidence="5">N5-glutamine methyltransferase PrmC</fullName>
    </alternativeName>
    <alternativeName>
        <fullName evidence="5">Protein-(glutamine-N5) MTase PrmC</fullName>
    </alternativeName>
    <alternativeName>
        <fullName evidence="5">Protein-glutamine N-methyltransferase PrmC</fullName>
    </alternativeName>
</protein>
<dbReference type="InterPro" id="IPR007848">
    <property type="entry name" value="Small_mtfrase_dom"/>
</dbReference>
<comment type="caution">
    <text evidence="8">The sequence shown here is derived from an EMBL/GenBank/DDBJ whole genome shotgun (WGS) entry which is preliminary data.</text>
</comment>
<evidence type="ECO:0000256" key="2">
    <source>
        <dbReference type="ARBA" id="ARBA00022679"/>
    </source>
</evidence>
<dbReference type="Proteomes" id="UP000553343">
    <property type="component" value="Unassembled WGS sequence"/>
</dbReference>
<comment type="similarity">
    <text evidence="5">Belongs to the protein N5-glutamine methyltransferase family. PrmC subfamily.</text>
</comment>
<dbReference type="Pfam" id="PF17827">
    <property type="entry name" value="PrmC_N"/>
    <property type="match status" value="1"/>
</dbReference>
<dbReference type="InterPro" id="IPR050320">
    <property type="entry name" value="N5-glutamine_MTase"/>
</dbReference>
<feature type="binding site" evidence="5">
    <location>
        <begin position="194"/>
        <end position="197"/>
    </location>
    <ligand>
        <name>substrate</name>
    </ligand>
</feature>
<keyword evidence="9" id="KW-1185">Reference proteome</keyword>
<dbReference type="InterPro" id="IPR002052">
    <property type="entry name" value="DNA_methylase_N6_adenine_CS"/>
</dbReference>
<dbReference type="AlphaFoldDB" id="A0A850SYU4"/>
<dbReference type="GO" id="GO:0032259">
    <property type="term" value="P:methylation"/>
    <property type="evidence" value="ECO:0007669"/>
    <property type="project" value="UniProtKB-KW"/>
</dbReference>
<dbReference type="Gene3D" id="3.40.50.150">
    <property type="entry name" value="Vaccinia Virus protein VP39"/>
    <property type="match status" value="1"/>
</dbReference>
<reference evidence="8 9" key="1">
    <citation type="submission" date="2020-06" db="EMBL/GenBank/DDBJ databases">
        <title>High-quality draft genome of sulfate reducer Desulfobacter latus type strain AcrS2 isolated from marine sediment.</title>
        <authorList>
            <person name="Hoppe M."/>
            <person name="Larsen C.K."/>
            <person name="Marshall I.P.G."/>
            <person name="Schramm A."/>
            <person name="Marietou A.G."/>
        </authorList>
    </citation>
    <scope>NUCLEOTIDE SEQUENCE [LARGE SCALE GENOMIC DNA]</scope>
    <source>
        <strain evidence="8 9">AcRS2</strain>
    </source>
</reference>
<name>A0A850SYU4_9BACT</name>
<dbReference type="GO" id="GO:0102559">
    <property type="term" value="F:peptide chain release factor N(5)-glutamine methyltransferase activity"/>
    <property type="evidence" value="ECO:0007669"/>
    <property type="project" value="UniProtKB-EC"/>
</dbReference>
<feature type="binding site" evidence="5">
    <location>
        <position position="150"/>
    </location>
    <ligand>
        <name>S-adenosyl-L-methionine</name>
        <dbReference type="ChEBI" id="CHEBI:59789"/>
    </ligand>
</feature>
<feature type="domain" description="Release factor glutamine methyltransferase N-terminal" evidence="7">
    <location>
        <begin position="9"/>
        <end position="78"/>
    </location>
</feature>
<evidence type="ECO:0000256" key="3">
    <source>
        <dbReference type="ARBA" id="ARBA00022691"/>
    </source>
</evidence>
<dbReference type="PANTHER" id="PTHR18895:SF74">
    <property type="entry name" value="MTRF1L RELEASE FACTOR GLUTAMINE METHYLTRANSFERASE"/>
    <property type="match status" value="1"/>
</dbReference>
<dbReference type="NCBIfam" id="TIGR03534">
    <property type="entry name" value="RF_mod_PrmC"/>
    <property type="match status" value="1"/>
</dbReference>
<comment type="function">
    <text evidence="5">Methylates the class 1 translation termination release factors RF1/PrfA and RF2/PrfB on the glutamine residue of the universally conserved GGQ motif.</text>
</comment>
<accession>A0A850SYU4</accession>
<dbReference type="InterPro" id="IPR019874">
    <property type="entry name" value="RF_methyltr_PrmC"/>
</dbReference>
<dbReference type="EMBL" id="JACADJ010000014">
    <property type="protein sequence ID" value="NWH04603.1"/>
    <property type="molecule type" value="Genomic_DNA"/>
</dbReference>
<comment type="catalytic activity">
    <reaction evidence="4 5">
        <text>L-glutaminyl-[peptide chain release factor] + S-adenosyl-L-methionine = N(5)-methyl-L-glutaminyl-[peptide chain release factor] + S-adenosyl-L-homocysteine + H(+)</text>
        <dbReference type="Rhea" id="RHEA:42896"/>
        <dbReference type="Rhea" id="RHEA-COMP:10271"/>
        <dbReference type="Rhea" id="RHEA-COMP:10272"/>
        <dbReference type="ChEBI" id="CHEBI:15378"/>
        <dbReference type="ChEBI" id="CHEBI:30011"/>
        <dbReference type="ChEBI" id="CHEBI:57856"/>
        <dbReference type="ChEBI" id="CHEBI:59789"/>
        <dbReference type="ChEBI" id="CHEBI:61891"/>
        <dbReference type="EC" id="2.1.1.297"/>
    </reaction>
</comment>
<evidence type="ECO:0000256" key="1">
    <source>
        <dbReference type="ARBA" id="ARBA00022603"/>
    </source>
</evidence>
<evidence type="ECO:0000313" key="8">
    <source>
        <dbReference type="EMBL" id="NWH04603.1"/>
    </source>
</evidence>
<keyword evidence="3 5" id="KW-0949">S-adenosyl-L-methionine</keyword>
<organism evidence="8 9">
    <name type="scientific">Desulfobacter latus</name>
    <dbReference type="NCBI Taxonomy" id="2292"/>
    <lineage>
        <taxon>Bacteria</taxon>
        <taxon>Pseudomonadati</taxon>
        <taxon>Thermodesulfobacteriota</taxon>
        <taxon>Desulfobacteria</taxon>
        <taxon>Desulfobacterales</taxon>
        <taxon>Desulfobacteraceae</taxon>
        <taxon>Desulfobacter</taxon>
    </lineage>
</organism>
<feature type="binding site" evidence="5">
    <location>
        <position position="178"/>
    </location>
    <ligand>
        <name>S-adenosyl-L-methionine</name>
        <dbReference type="ChEBI" id="CHEBI:59789"/>
    </ligand>
</feature>
<dbReference type="Pfam" id="PF05175">
    <property type="entry name" value="MTS"/>
    <property type="match status" value="1"/>
</dbReference>
<keyword evidence="1 5" id="KW-0489">Methyltransferase</keyword>
<feature type="binding site" evidence="5">
    <location>
        <begin position="127"/>
        <end position="131"/>
    </location>
    <ligand>
        <name>S-adenosyl-L-methionine</name>
        <dbReference type="ChEBI" id="CHEBI:59789"/>
    </ligand>
</feature>
<dbReference type="NCBIfam" id="TIGR00536">
    <property type="entry name" value="hemK_fam"/>
    <property type="match status" value="1"/>
</dbReference>
<evidence type="ECO:0000256" key="4">
    <source>
        <dbReference type="ARBA" id="ARBA00048391"/>
    </source>
</evidence>
<gene>
    <name evidence="5 8" type="primary">prmC</name>
    <name evidence="8" type="ORF">HXW94_06305</name>
</gene>